<dbReference type="EMBL" id="JADLQN010000005">
    <property type="protein sequence ID" value="MBF6357429.1"/>
    <property type="molecule type" value="Genomic_DNA"/>
</dbReference>
<evidence type="ECO:0000313" key="3">
    <source>
        <dbReference type="Proteomes" id="UP000707731"/>
    </source>
</evidence>
<evidence type="ECO:0000313" key="2">
    <source>
        <dbReference type="EMBL" id="MBF6357429.1"/>
    </source>
</evidence>
<proteinExistence type="predicted"/>
<organism evidence="2 3">
    <name type="scientific">Nocardia higoensis</name>
    <dbReference type="NCBI Taxonomy" id="228599"/>
    <lineage>
        <taxon>Bacteria</taxon>
        <taxon>Bacillati</taxon>
        <taxon>Actinomycetota</taxon>
        <taxon>Actinomycetes</taxon>
        <taxon>Mycobacteriales</taxon>
        <taxon>Nocardiaceae</taxon>
        <taxon>Nocardia</taxon>
    </lineage>
</organism>
<evidence type="ECO:0000256" key="1">
    <source>
        <dbReference type="SAM" id="MobiDB-lite"/>
    </source>
</evidence>
<gene>
    <name evidence="2" type="ORF">IU449_23250</name>
</gene>
<dbReference type="RefSeq" id="WP_195004272.1">
    <property type="nucleotide sequence ID" value="NZ_JADLQN010000005.1"/>
</dbReference>
<accession>A0ABS0DG29</accession>
<keyword evidence="3" id="KW-1185">Reference proteome</keyword>
<name>A0ABS0DG29_9NOCA</name>
<feature type="region of interest" description="Disordered" evidence="1">
    <location>
        <begin position="74"/>
        <end position="110"/>
    </location>
</feature>
<reference evidence="2 3" key="1">
    <citation type="submission" date="2020-10" db="EMBL/GenBank/DDBJ databases">
        <title>Identification of Nocardia species via Next-generation sequencing and recognition of intraspecies genetic diversity.</title>
        <authorList>
            <person name="Li P."/>
            <person name="Li P."/>
            <person name="Lu B."/>
        </authorList>
    </citation>
    <scope>NUCLEOTIDE SEQUENCE [LARGE SCALE GENOMIC DNA]</scope>
    <source>
        <strain evidence="2 3">BJ06-0143</strain>
    </source>
</reference>
<sequence length="110" mass="11603">MSVRGRRDVTLDANLSGGLGQRRRCFLAGQGDYRAALIVCDGAPQLEVEAIELLAQFLAAGRIGIVAATCGSDDHLGSPRTGSTPWSGIDRRGNHNAIGRVQPNVTTDDT</sequence>
<protein>
    <submittedName>
        <fullName evidence="2">Uncharacterized protein</fullName>
    </submittedName>
</protein>
<dbReference type="Proteomes" id="UP000707731">
    <property type="component" value="Unassembled WGS sequence"/>
</dbReference>
<comment type="caution">
    <text evidence="2">The sequence shown here is derived from an EMBL/GenBank/DDBJ whole genome shotgun (WGS) entry which is preliminary data.</text>
</comment>